<dbReference type="SMART" id="SM00320">
    <property type="entry name" value="WD40"/>
    <property type="match status" value="11"/>
</dbReference>
<evidence type="ECO:0000256" key="4">
    <source>
        <dbReference type="SAM" id="Phobius"/>
    </source>
</evidence>
<dbReference type="Pfam" id="PF00400">
    <property type="entry name" value="WD40"/>
    <property type="match status" value="7"/>
</dbReference>
<evidence type="ECO:0000313" key="6">
    <source>
        <dbReference type="EMBL" id="SEG99985.1"/>
    </source>
</evidence>
<dbReference type="PROSITE" id="PS50294">
    <property type="entry name" value="WD_REPEATS_REGION"/>
    <property type="match status" value="7"/>
</dbReference>
<feature type="transmembrane region" description="Helical" evidence="4">
    <location>
        <begin position="245"/>
        <end position="263"/>
    </location>
</feature>
<keyword evidence="2" id="KW-0677">Repeat</keyword>
<dbReference type="Gene3D" id="1.10.510.10">
    <property type="entry name" value="Transferase(Phosphotransferase) domain 1"/>
    <property type="match status" value="1"/>
</dbReference>
<dbReference type="PROSITE" id="PS00678">
    <property type="entry name" value="WD_REPEATS_1"/>
    <property type="match status" value="3"/>
</dbReference>
<dbReference type="GO" id="GO:0004672">
    <property type="term" value="F:protein kinase activity"/>
    <property type="evidence" value="ECO:0007669"/>
    <property type="project" value="InterPro"/>
</dbReference>
<evidence type="ECO:0000259" key="5">
    <source>
        <dbReference type="SMART" id="SM00220"/>
    </source>
</evidence>
<keyword evidence="1 3" id="KW-0853">WD repeat</keyword>
<keyword evidence="7" id="KW-1185">Reference proteome</keyword>
<proteinExistence type="predicted"/>
<dbReference type="CDD" id="cd00200">
    <property type="entry name" value="WD40"/>
    <property type="match status" value="2"/>
</dbReference>
<evidence type="ECO:0000313" key="7">
    <source>
        <dbReference type="Proteomes" id="UP000236732"/>
    </source>
</evidence>
<dbReference type="InterPro" id="IPR011009">
    <property type="entry name" value="Kinase-like_dom_sf"/>
</dbReference>
<protein>
    <submittedName>
        <fullName evidence="6">WD40 repeat</fullName>
    </submittedName>
</protein>
<dbReference type="SUPFAM" id="SSF56112">
    <property type="entry name" value="Protein kinase-like (PK-like)"/>
    <property type="match status" value="1"/>
</dbReference>
<feature type="repeat" description="WD" evidence="3">
    <location>
        <begin position="557"/>
        <end position="598"/>
    </location>
</feature>
<dbReference type="EMBL" id="FNVT01000014">
    <property type="protein sequence ID" value="SEG99985.1"/>
    <property type="molecule type" value="Genomic_DNA"/>
</dbReference>
<dbReference type="SMART" id="SM00220">
    <property type="entry name" value="S_TKc"/>
    <property type="match status" value="1"/>
</dbReference>
<keyword evidence="4" id="KW-0812">Transmembrane</keyword>
<dbReference type="PANTHER" id="PTHR19879">
    <property type="entry name" value="TRANSCRIPTION INITIATION FACTOR TFIID"/>
    <property type="match status" value="1"/>
</dbReference>
<feature type="repeat" description="WD" evidence="3">
    <location>
        <begin position="338"/>
        <end position="371"/>
    </location>
</feature>
<dbReference type="GO" id="GO:0005524">
    <property type="term" value="F:ATP binding"/>
    <property type="evidence" value="ECO:0007669"/>
    <property type="project" value="InterPro"/>
</dbReference>
<dbReference type="InterPro" id="IPR011047">
    <property type="entry name" value="Quinoprotein_ADH-like_sf"/>
</dbReference>
<dbReference type="InterPro" id="IPR000719">
    <property type="entry name" value="Prot_kinase_dom"/>
</dbReference>
<feature type="repeat" description="WD" evidence="3">
    <location>
        <begin position="752"/>
        <end position="783"/>
    </location>
</feature>
<dbReference type="Gene3D" id="2.130.10.10">
    <property type="entry name" value="YVTN repeat-like/Quinoprotein amine dehydrogenase"/>
    <property type="match status" value="4"/>
</dbReference>
<keyword evidence="4" id="KW-1133">Transmembrane helix</keyword>
<feature type="repeat" description="WD" evidence="3">
    <location>
        <begin position="523"/>
        <end position="555"/>
    </location>
</feature>
<evidence type="ECO:0000256" key="3">
    <source>
        <dbReference type="PROSITE-ProRule" id="PRU00221"/>
    </source>
</evidence>
<feature type="repeat" description="WD" evidence="3">
    <location>
        <begin position="794"/>
        <end position="824"/>
    </location>
</feature>
<gene>
    <name evidence="6" type="ORF">SAMN05444920_114261</name>
</gene>
<dbReference type="OrthoDB" id="414967at2"/>
<name>A0A1H6ESQ2_9ACTN</name>
<feature type="domain" description="Protein kinase" evidence="5">
    <location>
        <begin position="17"/>
        <end position="230"/>
    </location>
</feature>
<dbReference type="InterPro" id="IPR019775">
    <property type="entry name" value="WD40_repeat_CS"/>
</dbReference>
<dbReference type="InterPro" id="IPR020472">
    <property type="entry name" value="WD40_PAC1"/>
</dbReference>
<dbReference type="InterPro" id="IPR015943">
    <property type="entry name" value="WD40/YVTN_repeat-like_dom_sf"/>
</dbReference>
<sequence length="986" mass="102499">MARLPLAAQDPARVGDYRLEGRLGSDVFEGRDSSGGRVVIKLLRDPPRSGVAGSSFPCTARVLACGVHDGRPYVVTEYVDGPSLGAVVAAYGPLTGDDLHRLAAGTATALTALHEAGIVHGALGPRKVLLGLDGPRVIDVAQPAGPLDHDQAGDVRAWGALVRFAATGAHEAGANEDLPPGLRSLVAAALSEKPPGARELLLHLVAPNESARGDLLAKAEERARGPHSPLILQPMRPAPIRRRSIVVTALVVLLLAAAAGLVIRNAYAERDRATAERDLALGRELIARSETLAVAEPRLARLLAVAAARISPDGMDRHAAETRAAVRAATARPQLAVLGGFSGEAHSVAFSPDGAHLVASGDGEPLRMWDLTRLAPVKWPVDGERTGGGAVAYSRDGRHLAVAGADGRVRVWDTATRRQWTEGERTASARRWTAFSPDGRLLVTAGGESRLWDTVSGAPLATLRSSEGDPGPVAFSPDGAFIAAAYPGGPIRTFEVATGRLTGDPLRPAAGTVAPEPGEKAAALAFSPDGTLIAGTTGSERVQLWDVATRRPARRPLTGHTGLVTSAAFSPDGEVLATASQDRTIRLWDVRTGRPLGEPLTGHTQVAGAVAFSPDGAVLASASADTTVRLWQVPRGIRHRLTLPGPDGVGEVPADRPRPARWYERPDTSQAVLSADASRLVVQPYDTGRPGVGRLWSWDVRSGHWLGERVPIRRDAPVDGLAVSPDGRSLAASGDGNTTILNGPATVRGRPLAYNHDATLLATTGPDKAVRLWTLPDGKAKGPPLTGHAAEVAAFSPDGALLAAGAADGSVVVWDVATGRRRGVLRGHTGRITSLAFAGNLLVSGSGDRSARLWDAAAARPHAVPLTGHTGPVQAVAFGPDGGVVATASRDRTVRLWDTATGRPLGPPLAGHGGAVGALAFAGARLVAVAADLVQVTGDSYAVWEWDTTALTQDATTLACAQAARALTPREWAAYVPGLPFREVCR</sequence>
<reference evidence="6 7" key="1">
    <citation type="submission" date="2016-10" db="EMBL/GenBank/DDBJ databases">
        <authorList>
            <person name="de Groot N.N."/>
        </authorList>
    </citation>
    <scope>NUCLEOTIDE SEQUENCE [LARGE SCALE GENOMIC DNA]</scope>
    <source>
        <strain evidence="6 7">CGMCC 4.7037</strain>
    </source>
</reference>
<feature type="repeat" description="WD" evidence="3">
    <location>
        <begin position="381"/>
        <end position="422"/>
    </location>
</feature>
<dbReference type="InterPro" id="IPR001680">
    <property type="entry name" value="WD40_rpt"/>
</dbReference>
<dbReference type="PRINTS" id="PR00320">
    <property type="entry name" value="GPROTEINBRPT"/>
</dbReference>
<feature type="repeat" description="WD" evidence="3">
    <location>
        <begin position="600"/>
        <end position="633"/>
    </location>
</feature>
<dbReference type="Proteomes" id="UP000236732">
    <property type="component" value="Unassembled WGS sequence"/>
</dbReference>
<dbReference type="AlphaFoldDB" id="A0A1H6ESQ2"/>
<dbReference type="PROSITE" id="PS50082">
    <property type="entry name" value="WD_REPEATS_2"/>
    <property type="match status" value="9"/>
</dbReference>
<keyword evidence="4" id="KW-0472">Membrane</keyword>
<evidence type="ECO:0000256" key="1">
    <source>
        <dbReference type="ARBA" id="ARBA00022574"/>
    </source>
</evidence>
<feature type="repeat" description="WD" evidence="3">
    <location>
        <begin position="866"/>
        <end position="907"/>
    </location>
</feature>
<dbReference type="PANTHER" id="PTHR19879:SF9">
    <property type="entry name" value="TRANSCRIPTION INITIATION FACTOR TFIID SUBUNIT 5"/>
    <property type="match status" value="1"/>
</dbReference>
<evidence type="ECO:0000256" key="2">
    <source>
        <dbReference type="ARBA" id="ARBA00022737"/>
    </source>
</evidence>
<accession>A0A1H6ESQ2</accession>
<dbReference type="SUPFAM" id="SSF50998">
    <property type="entry name" value="Quinoprotein alcohol dehydrogenase-like"/>
    <property type="match status" value="2"/>
</dbReference>
<dbReference type="RefSeq" id="WP_103961142.1">
    <property type="nucleotide sequence ID" value="NZ_FNVT01000014.1"/>
</dbReference>
<organism evidence="6 7">
    <name type="scientific">Nonomuraea solani</name>
    <dbReference type="NCBI Taxonomy" id="1144553"/>
    <lineage>
        <taxon>Bacteria</taxon>
        <taxon>Bacillati</taxon>
        <taxon>Actinomycetota</taxon>
        <taxon>Actinomycetes</taxon>
        <taxon>Streptosporangiales</taxon>
        <taxon>Streptosporangiaceae</taxon>
        <taxon>Nonomuraea</taxon>
    </lineage>
</organism>
<feature type="repeat" description="WD" evidence="3">
    <location>
        <begin position="825"/>
        <end position="855"/>
    </location>
</feature>